<dbReference type="GO" id="GO:0009986">
    <property type="term" value="C:cell surface"/>
    <property type="evidence" value="ECO:0007669"/>
    <property type="project" value="InterPro"/>
</dbReference>
<proteinExistence type="inferred from homology"/>
<dbReference type="PANTHER" id="PTHR21700">
    <property type="entry name" value="TRANSTHYRETIN-LIKE FAMILY PROTEIN-RELATED"/>
    <property type="match status" value="1"/>
</dbReference>
<evidence type="ECO:0000256" key="3">
    <source>
        <dbReference type="ARBA" id="ARBA00022525"/>
    </source>
</evidence>
<dbReference type="InterPro" id="IPR001534">
    <property type="entry name" value="Transthyretin-like"/>
</dbReference>
<comment type="subcellular location">
    <subcellularLocation>
        <location evidence="1">Secreted</location>
    </subcellularLocation>
</comment>
<name>A0A0N5BW92_STREA</name>
<keyword evidence="5" id="KW-1185">Reference proteome</keyword>
<keyword evidence="3" id="KW-0964">Secreted</keyword>
<dbReference type="AlphaFoldDB" id="A0A0N5BW92"/>
<evidence type="ECO:0000313" key="6">
    <source>
        <dbReference type="WBParaSite" id="SPAL_0001009500.1"/>
    </source>
</evidence>
<protein>
    <submittedName>
        <fullName evidence="6">Transthyretin-like family-containing protein</fullName>
    </submittedName>
</protein>
<dbReference type="PANTHER" id="PTHR21700:SF3">
    <property type="entry name" value="TRANSTHYRETIN-LIKE PROTEIN 5"/>
    <property type="match status" value="1"/>
</dbReference>
<evidence type="ECO:0000256" key="4">
    <source>
        <dbReference type="ARBA" id="ARBA00022729"/>
    </source>
</evidence>
<comment type="similarity">
    <text evidence="2">Belongs to the nematode transthyretin-like family.</text>
</comment>
<evidence type="ECO:0000256" key="1">
    <source>
        <dbReference type="ARBA" id="ARBA00004613"/>
    </source>
</evidence>
<dbReference type="Proteomes" id="UP000046392">
    <property type="component" value="Unplaced"/>
</dbReference>
<organism evidence="5 6">
    <name type="scientific">Strongyloides papillosus</name>
    <name type="common">Intestinal threadworm</name>
    <dbReference type="NCBI Taxonomy" id="174720"/>
    <lineage>
        <taxon>Eukaryota</taxon>
        <taxon>Metazoa</taxon>
        <taxon>Ecdysozoa</taxon>
        <taxon>Nematoda</taxon>
        <taxon>Chromadorea</taxon>
        <taxon>Rhabditida</taxon>
        <taxon>Tylenchina</taxon>
        <taxon>Panagrolaimomorpha</taxon>
        <taxon>Strongyloidoidea</taxon>
        <taxon>Strongyloididae</taxon>
        <taxon>Strongyloides</taxon>
    </lineage>
</organism>
<dbReference type="Gene3D" id="2.60.40.3330">
    <property type="match status" value="1"/>
</dbReference>
<dbReference type="GO" id="GO:0005576">
    <property type="term" value="C:extracellular region"/>
    <property type="evidence" value="ECO:0007669"/>
    <property type="project" value="UniProtKB-SubCell"/>
</dbReference>
<dbReference type="InterPro" id="IPR038479">
    <property type="entry name" value="Transthyretin-like_sf"/>
</dbReference>
<evidence type="ECO:0000313" key="5">
    <source>
        <dbReference type="Proteomes" id="UP000046392"/>
    </source>
</evidence>
<keyword evidence="4" id="KW-0732">Signal</keyword>
<accession>A0A0N5BW92</accession>
<reference evidence="6" key="1">
    <citation type="submission" date="2017-02" db="UniProtKB">
        <authorList>
            <consortium name="WormBaseParasite"/>
        </authorList>
    </citation>
    <scope>IDENTIFICATION</scope>
</reference>
<dbReference type="Pfam" id="PF01060">
    <property type="entry name" value="TTR-52"/>
    <property type="match status" value="1"/>
</dbReference>
<dbReference type="WBParaSite" id="SPAL_0001009500.1">
    <property type="protein sequence ID" value="SPAL_0001009500.1"/>
    <property type="gene ID" value="SPAL_0001009500"/>
</dbReference>
<evidence type="ECO:0000256" key="2">
    <source>
        <dbReference type="ARBA" id="ARBA00010112"/>
    </source>
</evidence>
<sequence length="158" mass="18239">MIINTADLVNIEVEKRVIIAGRVSCNFESSQDIDVQLWEIDKTLVNDVEFKTTTDLDGNFYMDKTVKDYFTDDLELVVKIFHQCNVKDTTICYNVVEIPIPTIFFNHKQDSEESHTPTVYNLGTIELNTNHPIQRRSCSHILGSTINRYIEFGLKFLS</sequence>